<proteinExistence type="predicted"/>
<reference evidence="1" key="1">
    <citation type="submission" date="2019-03" db="EMBL/GenBank/DDBJ databases">
        <title>Serratia marcescens strain N2 draft genome.</title>
        <authorList>
            <person name="Yassin A."/>
            <person name="El-Kenawy N."/>
            <person name="Youssef N.H."/>
        </authorList>
    </citation>
    <scope>NUCLEOTIDE SEQUENCE [LARGE SCALE GENOMIC DNA]</scope>
    <source>
        <strain evidence="1">N2</strain>
    </source>
</reference>
<comment type="caution">
    <text evidence="1">The sequence shown here is derived from an EMBL/GenBank/DDBJ whole genome shotgun (WGS) entry which is preliminary data.</text>
</comment>
<dbReference type="InterPro" id="IPR045604">
    <property type="entry name" value="DUF6453"/>
</dbReference>
<name>A0A9X8YLI5_SERMA</name>
<evidence type="ECO:0000313" key="1">
    <source>
        <dbReference type="EMBL" id="TFU28812.1"/>
    </source>
</evidence>
<protein>
    <submittedName>
        <fullName evidence="1">Uncharacterized protein</fullName>
    </submittedName>
</protein>
<dbReference type="RefSeq" id="WP_212563289.1">
    <property type="nucleotide sequence ID" value="NZ_SPSG02000046.1"/>
</dbReference>
<gene>
    <name evidence="1" type="ORF">E0L31_33460</name>
</gene>
<dbReference type="EMBL" id="SPSG01004751">
    <property type="protein sequence ID" value="TFU28812.1"/>
    <property type="molecule type" value="Genomic_DNA"/>
</dbReference>
<accession>A0A9X8YLI5</accession>
<organism evidence="1">
    <name type="scientific">Serratia marcescens</name>
    <dbReference type="NCBI Taxonomy" id="615"/>
    <lineage>
        <taxon>Bacteria</taxon>
        <taxon>Pseudomonadati</taxon>
        <taxon>Pseudomonadota</taxon>
        <taxon>Gammaproteobacteria</taxon>
        <taxon>Enterobacterales</taxon>
        <taxon>Yersiniaceae</taxon>
        <taxon>Serratia</taxon>
    </lineage>
</organism>
<dbReference type="Pfam" id="PF20051">
    <property type="entry name" value="DUF6453"/>
    <property type="match status" value="1"/>
</dbReference>
<dbReference type="AlphaFoldDB" id="A0A9X8YLI5"/>
<sequence>MAEEYGILTRAQNGKMIEFNSGLRMVRQVYDGPINVNLRDGNAWTPLPGISPGSDIFLVPMERYYYEMPNISNLTGYVRENDGIKTWSDSYRGGATNLSFRGKVFETLPASDPPEYGILMTDSVQFATLGKSQISYITHMEEINFTGYWRIPDWVQGRENSVIYVSWFNANDELTIMPDGDGLYTDAIRGWRIINNGHGATSDGISATMRICVVATVPDLQMPDYGIAIWNNFGDLVFTTGYTPVSYSSYQIMNGTGSIETGLSRPMVPVLNYGFLGEGTANWTYLFYLGVGMQGGRVYGRKGAKFGDGKNLIGRTMTLNHRMVILDSDKYF</sequence>